<dbReference type="SUPFAM" id="SSF56112">
    <property type="entry name" value="Protein kinase-like (PK-like)"/>
    <property type="match status" value="1"/>
</dbReference>
<dbReference type="InterPro" id="IPR011009">
    <property type="entry name" value="Kinase-like_dom_sf"/>
</dbReference>
<feature type="region of interest" description="Disordered" evidence="8">
    <location>
        <begin position="254"/>
        <end position="316"/>
    </location>
</feature>
<protein>
    <recommendedName>
        <fullName evidence="1">non-specific serine/threonine protein kinase</fullName>
        <ecNumber evidence="1">2.7.11.1</ecNumber>
    </recommendedName>
</protein>
<dbReference type="CDD" id="cd14014">
    <property type="entry name" value="STKc_PknB_like"/>
    <property type="match status" value="1"/>
</dbReference>
<evidence type="ECO:0000313" key="10">
    <source>
        <dbReference type="EMBL" id="WDZ83376.1"/>
    </source>
</evidence>
<dbReference type="EMBL" id="CP118615">
    <property type="protein sequence ID" value="WDZ83376.1"/>
    <property type="molecule type" value="Genomic_DNA"/>
</dbReference>
<proteinExistence type="predicted"/>
<evidence type="ECO:0000256" key="4">
    <source>
        <dbReference type="ARBA" id="ARBA00022741"/>
    </source>
</evidence>
<dbReference type="Gene3D" id="1.10.510.10">
    <property type="entry name" value="Transferase(Phosphotransferase) domain 1"/>
    <property type="match status" value="1"/>
</dbReference>
<keyword evidence="3" id="KW-0808">Transferase</keyword>
<feature type="binding site" evidence="7">
    <location>
        <position position="40"/>
    </location>
    <ligand>
        <name>ATP</name>
        <dbReference type="ChEBI" id="CHEBI:30616"/>
    </ligand>
</feature>
<gene>
    <name evidence="10" type="ORF">PVK37_23350</name>
</gene>
<feature type="region of interest" description="Disordered" evidence="8">
    <location>
        <begin position="349"/>
        <end position="379"/>
    </location>
</feature>
<evidence type="ECO:0000259" key="9">
    <source>
        <dbReference type="PROSITE" id="PS50011"/>
    </source>
</evidence>
<evidence type="ECO:0000256" key="2">
    <source>
        <dbReference type="ARBA" id="ARBA00022527"/>
    </source>
</evidence>
<evidence type="ECO:0000256" key="8">
    <source>
        <dbReference type="SAM" id="MobiDB-lite"/>
    </source>
</evidence>
<dbReference type="PROSITE" id="PS00109">
    <property type="entry name" value="PROTEIN_KINASE_TYR"/>
    <property type="match status" value="1"/>
</dbReference>
<dbReference type="Pfam" id="PF00069">
    <property type="entry name" value="Pkinase"/>
    <property type="match status" value="1"/>
</dbReference>
<dbReference type="InterPro" id="IPR017441">
    <property type="entry name" value="Protein_kinase_ATP_BS"/>
</dbReference>
<accession>A0ABY7ZK87</accession>
<dbReference type="InterPro" id="IPR008266">
    <property type="entry name" value="Tyr_kinase_AS"/>
</dbReference>
<dbReference type="PANTHER" id="PTHR43289:SF6">
    <property type="entry name" value="SERINE_THREONINE-PROTEIN KINASE NEKL-3"/>
    <property type="match status" value="1"/>
</dbReference>
<evidence type="ECO:0000256" key="3">
    <source>
        <dbReference type="ARBA" id="ARBA00022679"/>
    </source>
</evidence>
<dbReference type="GO" id="GO:0016301">
    <property type="term" value="F:kinase activity"/>
    <property type="evidence" value="ECO:0007669"/>
    <property type="project" value="UniProtKB-KW"/>
</dbReference>
<keyword evidence="2" id="KW-0723">Serine/threonine-protein kinase</keyword>
<dbReference type="InterPro" id="IPR000719">
    <property type="entry name" value="Prot_kinase_dom"/>
</dbReference>
<evidence type="ECO:0000256" key="5">
    <source>
        <dbReference type="ARBA" id="ARBA00022777"/>
    </source>
</evidence>
<evidence type="ECO:0000256" key="7">
    <source>
        <dbReference type="PROSITE-ProRule" id="PRU10141"/>
    </source>
</evidence>
<evidence type="ECO:0000313" key="11">
    <source>
        <dbReference type="Proteomes" id="UP001219605"/>
    </source>
</evidence>
<evidence type="ECO:0000256" key="6">
    <source>
        <dbReference type="ARBA" id="ARBA00022840"/>
    </source>
</evidence>
<dbReference type="Gene3D" id="3.30.200.20">
    <property type="entry name" value="Phosphorylase Kinase, domain 1"/>
    <property type="match status" value="1"/>
</dbReference>
<keyword evidence="5 10" id="KW-0418">Kinase</keyword>
<dbReference type="RefSeq" id="WP_275029863.1">
    <property type="nucleotide sequence ID" value="NZ_CP118615.1"/>
</dbReference>
<dbReference type="EC" id="2.7.11.1" evidence="1"/>
<keyword evidence="11" id="KW-1185">Reference proteome</keyword>
<dbReference type="PROSITE" id="PS00107">
    <property type="entry name" value="PROTEIN_KINASE_ATP"/>
    <property type="match status" value="1"/>
</dbReference>
<keyword evidence="4 7" id="KW-0547">Nucleotide-binding</keyword>
<organism evidence="10 11">
    <name type="scientific">Micromonospora cathayae</name>
    <dbReference type="NCBI Taxonomy" id="3028804"/>
    <lineage>
        <taxon>Bacteria</taxon>
        <taxon>Bacillati</taxon>
        <taxon>Actinomycetota</taxon>
        <taxon>Actinomycetes</taxon>
        <taxon>Micromonosporales</taxon>
        <taxon>Micromonosporaceae</taxon>
        <taxon>Micromonospora</taxon>
    </lineage>
</organism>
<evidence type="ECO:0000256" key="1">
    <source>
        <dbReference type="ARBA" id="ARBA00012513"/>
    </source>
</evidence>
<dbReference type="Proteomes" id="UP001219605">
    <property type="component" value="Chromosome"/>
</dbReference>
<sequence length="649" mass="67956">MTEEPRRVGRYRLVRCIGQGGMGRVWLARDDLLERDVAVKEVALQADPTGAEAGRQGRRTLREAQAAARFDHPNVVPVYDVVTAQGRPWIVMQYVPSRSLHRVVTDDGPLDPPTVARIGLEIVEALRAAHRAGVLHRDVTPRNVLITADGRALLGDFGVASIEGVAAMSQSWGITASPQYVAPERVRHGESTPATDLWALGATLYAAVEGRPPYTRPGTVATLLALATEPPDPMRRAGPLAPVIAALLHRDTRRRTTADEAARSLRKIAGPTAARSRPVPDPATGPDGADDATRPVPGPDGVTRALPGPAEATQPLGDLSQVTQPLADPAAATEPPADLGQVTEPLGDLTQATQPLGGRGGYAQRAAGGPAPAPADDVTSAPARTAIREMLAGRSSDASTGDRPARRTALTFAAAVLALGAVAAATTFGVRATLGGLRNAAGGTGGGATASGAAPAPAPVPTRPPAPTVTPPPPAAPCLAPPGPDAERPAEAVTAAPDGPYALPRGWLWHADATGFTVGLPGEWLRFRDGEVVCLRDPRLDRVLAVEVGREPVPDPVRHWTDEAERLVDVGALPGYRKISIGPLIRSGGAAEWEYTWDPPDGERQHALRTLANRGRSGGYELTWVASDVEWSTDTAFYRLVSASFRPAG</sequence>
<dbReference type="PROSITE" id="PS50011">
    <property type="entry name" value="PROTEIN_KINASE_DOM"/>
    <property type="match status" value="1"/>
</dbReference>
<feature type="domain" description="Protein kinase" evidence="9">
    <location>
        <begin position="11"/>
        <end position="268"/>
    </location>
</feature>
<feature type="compositionally biased region" description="Pro residues" evidence="8">
    <location>
        <begin position="456"/>
        <end position="484"/>
    </location>
</feature>
<feature type="compositionally biased region" description="Basic and acidic residues" evidence="8">
    <location>
        <begin position="254"/>
        <end position="263"/>
    </location>
</feature>
<keyword evidence="6 7" id="KW-0067">ATP-binding</keyword>
<dbReference type="PANTHER" id="PTHR43289">
    <property type="entry name" value="MITOGEN-ACTIVATED PROTEIN KINASE KINASE KINASE 20-RELATED"/>
    <property type="match status" value="1"/>
</dbReference>
<reference evidence="10 11" key="1">
    <citation type="submission" date="2023-02" db="EMBL/GenBank/DDBJ databases">
        <authorList>
            <person name="Mo P."/>
        </authorList>
    </citation>
    <scope>NUCLEOTIDE SEQUENCE [LARGE SCALE GENOMIC DNA]</scope>
    <source>
        <strain evidence="10 11">HUAS 3</strain>
    </source>
</reference>
<feature type="region of interest" description="Disordered" evidence="8">
    <location>
        <begin position="443"/>
        <end position="491"/>
    </location>
</feature>
<name>A0ABY7ZK87_9ACTN</name>